<evidence type="ECO:0000256" key="5">
    <source>
        <dbReference type="ARBA" id="ARBA00022840"/>
    </source>
</evidence>
<feature type="compositionally biased region" description="Basic and acidic residues" evidence="9">
    <location>
        <begin position="184"/>
        <end position="200"/>
    </location>
</feature>
<keyword evidence="12" id="KW-1185">Reference proteome</keyword>
<dbReference type="RefSeq" id="WP_085813567.1">
    <property type="nucleotide sequence ID" value="NZ_AP023213.1"/>
</dbReference>
<dbReference type="EC" id="2.7.4.25" evidence="8"/>
<evidence type="ECO:0000256" key="7">
    <source>
        <dbReference type="ARBA" id="ARBA00048478"/>
    </source>
</evidence>
<comment type="similarity">
    <text evidence="1 8">Belongs to the cytidylate kinase family. Type 1 subfamily.</text>
</comment>
<comment type="catalytic activity">
    <reaction evidence="6 8">
        <text>dCMP + ATP = dCDP + ADP</text>
        <dbReference type="Rhea" id="RHEA:25094"/>
        <dbReference type="ChEBI" id="CHEBI:30616"/>
        <dbReference type="ChEBI" id="CHEBI:57566"/>
        <dbReference type="ChEBI" id="CHEBI:58593"/>
        <dbReference type="ChEBI" id="CHEBI:456216"/>
        <dbReference type="EC" id="2.7.4.25"/>
    </reaction>
</comment>
<evidence type="ECO:0000256" key="3">
    <source>
        <dbReference type="ARBA" id="ARBA00022741"/>
    </source>
</evidence>
<evidence type="ECO:0000256" key="8">
    <source>
        <dbReference type="HAMAP-Rule" id="MF_00238"/>
    </source>
</evidence>
<evidence type="ECO:0000256" key="6">
    <source>
        <dbReference type="ARBA" id="ARBA00047615"/>
    </source>
</evidence>
<accession>A0A6S6LY56</accession>
<dbReference type="GO" id="GO:0015949">
    <property type="term" value="P:nucleobase-containing small molecule interconversion"/>
    <property type="evidence" value="ECO:0007669"/>
    <property type="project" value="TreeGrafter"/>
</dbReference>
<dbReference type="Gene3D" id="3.40.50.300">
    <property type="entry name" value="P-loop containing nucleotide triphosphate hydrolases"/>
    <property type="match status" value="1"/>
</dbReference>
<evidence type="ECO:0000256" key="4">
    <source>
        <dbReference type="ARBA" id="ARBA00022777"/>
    </source>
</evidence>
<feature type="binding site" evidence="8">
    <location>
        <begin position="15"/>
        <end position="23"/>
    </location>
    <ligand>
        <name>ATP</name>
        <dbReference type="ChEBI" id="CHEBI:30616"/>
    </ligand>
</feature>
<comment type="catalytic activity">
    <reaction evidence="7 8">
        <text>CMP + ATP = CDP + ADP</text>
        <dbReference type="Rhea" id="RHEA:11600"/>
        <dbReference type="ChEBI" id="CHEBI:30616"/>
        <dbReference type="ChEBI" id="CHEBI:58069"/>
        <dbReference type="ChEBI" id="CHEBI:60377"/>
        <dbReference type="ChEBI" id="CHEBI:456216"/>
        <dbReference type="EC" id="2.7.4.25"/>
    </reaction>
</comment>
<dbReference type="InterPro" id="IPR027417">
    <property type="entry name" value="P-loop_NTPase"/>
</dbReference>
<protein>
    <recommendedName>
        <fullName evidence="8">Cytidylate kinase</fullName>
        <shortName evidence="8">CK</shortName>
        <ecNumber evidence="8">2.7.4.25</ecNumber>
    </recommendedName>
    <alternativeName>
        <fullName evidence="8">Cytidine monophosphate kinase</fullName>
        <shortName evidence="8">CMP kinase</shortName>
    </alternativeName>
</protein>
<dbReference type="EMBL" id="AP023213">
    <property type="protein sequence ID" value="BCG46208.1"/>
    <property type="molecule type" value="Genomic_DNA"/>
</dbReference>
<comment type="subcellular location">
    <subcellularLocation>
        <location evidence="8">Cytoplasm</location>
    </subcellularLocation>
</comment>
<keyword evidence="3 8" id="KW-0547">Nucleotide-binding</keyword>
<dbReference type="HAMAP" id="MF_00238">
    <property type="entry name" value="Cytidyl_kinase_type1"/>
    <property type="match status" value="1"/>
</dbReference>
<dbReference type="GO" id="GO:0005829">
    <property type="term" value="C:cytosol"/>
    <property type="evidence" value="ECO:0007669"/>
    <property type="project" value="TreeGrafter"/>
</dbReference>
<dbReference type="Pfam" id="PF02224">
    <property type="entry name" value="Cytidylate_kin"/>
    <property type="match status" value="1"/>
</dbReference>
<dbReference type="GO" id="GO:0006220">
    <property type="term" value="P:pyrimidine nucleotide metabolic process"/>
    <property type="evidence" value="ECO:0007669"/>
    <property type="project" value="UniProtKB-UniRule"/>
</dbReference>
<dbReference type="GO" id="GO:0005524">
    <property type="term" value="F:ATP binding"/>
    <property type="evidence" value="ECO:0007669"/>
    <property type="project" value="UniProtKB-UniRule"/>
</dbReference>
<feature type="region of interest" description="Disordered" evidence="9">
    <location>
        <begin position="184"/>
        <end position="205"/>
    </location>
</feature>
<dbReference type="InterPro" id="IPR003136">
    <property type="entry name" value="Cytidylate_kin"/>
</dbReference>
<keyword evidence="2 8" id="KW-0808">Transferase</keyword>
<reference evidence="11 12" key="1">
    <citation type="submission" date="2020-06" db="EMBL/GenBank/DDBJ databases">
        <title>Interaction of electrochemicaly active bacteria, Geobacter bremensis R4 on different carbon anode.</title>
        <authorList>
            <person name="Meng L."/>
            <person name="Yoshida N."/>
        </authorList>
    </citation>
    <scope>NUCLEOTIDE SEQUENCE [LARGE SCALE GENOMIC DNA]</scope>
    <source>
        <strain evidence="11 12">R4</strain>
    </source>
</reference>
<dbReference type="PANTHER" id="PTHR21299">
    <property type="entry name" value="CYTIDYLATE KINASE/PANTOATE-BETA-ALANINE LIGASE"/>
    <property type="match status" value="1"/>
</dbReference>
<evidence type="ECO:0000256" key="9">
    <source>
        <dbReference type="SAM" id="MobiDB-lite"/>
    </source>
</evidence>
<organism evidence="11 12">
    <name type="scientific">Citrifermentans bremense</name>
    <dbReference type="NCBI Taxonomy" id="60035"/>
    <lineage>
        <taxon>Bacteria</taxon>
        <taxon>Pseudomonadati</taxon>
        <taxon>Thermodesulfobacteriota</taxon>
        <taxon>Desulfuromonadia</taxon>
        <taxon>Geobacterales</taxon>
        <taxon>Geobacteraceae</taxon>
        <taxon>Citrifermentans</taxon>
    </lineage>
</organism>
<dbReference type="GO" id="GO:0036431">
    <property type="term" value="F:dCMP kinase activity"/>
    <property type="evidence" value="ECO:0007669"/>
    <property type="project" value="InterPro"/>
</dbReference>
<evidence type="ECO:0000313" key="12">
    <source>
        <dbReference type="Proteomes" id="UP000515472"/>
    </source>
</evidence>
<sequence length="233" mass="25136">MSAVRENGVIVAIDGPSGAGKSSLTKLLAKRLGYIHIDTGAMFRAVALSAKRAGIASDDDKGLAELCQGLEISFARDGETCRVLANGEDVSSEIRTEEIGLLTSTISARKPVRQALLEMQRRMGAKGGVILEGRDIGTVVFPDAEVKFFLSASAEERGRRRYLELAARGESATLEETIAKVIQRDRQDEGREHAPLKQAEDAVPIDSTSLSIEQVLELMERTVKERLAQGGKG</sequence>
<dbReference type="PANTHER" id="PTHR21299:SF2">
    <property type="entry name" value="CYTIDYLATE KINASE"/>
    <property type="match status" value="1"/>
</dbReference>
<dbReference type="KEGG" id="gbn:GEOBRER4_09580"/>
<dbReference type="InterPro" id="IPR011994">
    <property type="entry name" value="Cytidylate_kinase_dom"/>
</dbReference>
<keyword evidence="8" id="KW-0963">Cytoplasm</keyword>
<evidence type="ECO:0000259" key="10">
    <source>
        <dbReference type="Pfam" id="PF02224"/>
    </source>
</evidence>
<dbReference type="NCBIfam" id="TIGR00017">
    <property type="entry name" value="cmk"/>
    <property type="match status" value="1"/>
</dbReference>
<dbReference type="AlphaFoldDB" id="A0A6S6LY56"/>
<name>A0A6S6LY56_9BACT</name>
<feature type="domain" description="Cytidylate kinase" evidence="10">
    <location>
        <begin position="11"/>
        <end position="224"/>
    </location>
</feature>
<proteinExistence type="inferred from homology"/>
<dbReference type="CDD" id="cd02020">
    <property type="entry name" value="CMPK"/>
    <property type="match status" value="1"/>
</dbReference>
<evidence type="ECO:0000256" key="1">
    <source>
        <dbReference type="ARBA" id="ARBA00009427"/>
    </source>
</evidence>
<keyword evidence="5 8" id="KW-0067">ATP-binding</keyword>
<evidence type="ECO:0000313" key="11">
    <source>
        <dbReference type="EMBL" id="BCG46208.1"/>
    </source>
</evidence>
<gene>
    <name evidence="8" type="primary">cmk</name>
    <name evidence="11" type="ORF">GEOBRER4_n0994</name>
</gene>
<keyword evidence="4 8" id="KW-0418">Kinase</keyword>
<dbReference type="Proteomes" id="UP000515472">
    <property type="component" value="Chromosome"/>
</dbReference>
<evidence type="ECO:0000256" key="2">
    <source>
        <dbReference type="ARBA" id="ARBA00022679"/>
    </source>
</evidence>
<dbReference type="SUPFAM" id="SSF52540">
    <property type="entry name" value="P-loop containing nucleoside triphosphate hydrolases"/>
    <property type="match status" value="1"/>
</dbReference>